<feature type="compositionally biased region" description="Polar residues" evidence="1">
    <location>
        <begin position="1"/>
        <end position="10"/>
    </location>
</feature>
<dbReference type="RefSeq" id="WP_286660997.1">
    <property type="nucleotide sequence ID" value="NZ_JASZYV010000003.1"/>
</dbReference>
<dbReference type="Proteomes" id="UP001174908">
    <property type="component" value="Unassembled WGS sequence"/>
</dbReference>
<feature type="region of interest" description="Disordered" evidence="1">
    <location>
        <begin position="1"/>
        <end position="33"/>
    </location>
</feature>
<accession>A0ABT7ND87</accession>
<evidence type="ECO:0000313" key="2">
    <source>
        <dbReference type="EMBL" id="MDM0045893.1"/>
    </source>
</evidence>
<keyword evidence="3" id="KW-1185">Reference proteome</keyword>
<proteinExistence type="predicted"/>
<evidence type="ECO:0000256" key="1">
    <source>
        <dbReference type="SAM" id="MobiDB-lite"/>
    </source>
</evidence>
<evidence type="ECO:0000313" key="3">
    <source>
        <dbReference type="Proteomes" id="UP001174908"/>
    </source>
</evidence>
<sequence length="90" mass="10226">MQLAVASSSLHACHEADGGESSSGPNKTHLHSSAELRQLAARWRAEPMGDDAERAERVARTLEWVAQQRDQRRLLQARSWCSRFASWLRR</sequence>
<comment type="caution">
    <text evidence="2">The sequence shown here is derived from an EMBL/GenBank/DDBJ whole genome shotgun (WGS) entry which is preliminary data.</text>
</comment>
<organism evidence="2 3">
    <name type="scientific">Variovorax dokdonensis</name>
    <dbReference type="NCBI Taxonomy" id="344883"/>
    <lineage>
        <taxon>Bacteria</taxon>
        <taxon>Pseudomonadati</taxon>
        <taxon>Pseudomonadota</taxon>
        <taxon>Betaproteobacteria</taxon>
        <taxon>Burkholderiales</taxon>
        <taxon>Comamonadaceae</taxon>
        <taxon>Variovorax</taxon>
    </lineage>
</organism>
<gene>
    <name evidence="2" type="ORF">QTH91_15500</name>
</gene>
<reference evidence="2" key="1">
    <citation type="submission" date="2023-06" db="EMBL/GenBank/DDBJ databases">
        <authorList>
            <person name="Jiang Y."/>
            <person name="Liu Q."/>
        </authorList>
    </citation>
    <scope>NUCLEOTIDE SEQUENCE</scope>
    <source>
        <strain evidence="2">CGMCC 1.12089</strain>
    </source>
</reference>
<protein>
    <submittedName>
        <fullName evidence="2">Uncharacterized protein</fullName>
    </submittedName>
</protein>
<name>A0ABT7ND87_9BURK</name>
<dbReference type="EMBL" id="JASZYV010000003">
    <property type="protein sequence ID" value="MDM0045893.1"/>
    <property type="molecule type" value="Genomic_DNA"/>
</dbReference>